<dbReference type="PIRSF" id="PIRSF002741">
    <property type="entry name" value="MppA"/>
    <property type="match status" value="1"/>
</dbReference>
<dbReference type="PANTHER" id="PTHR30290:SF10">
    <property type="entry name" value="PERIPLASMIC OLIGOPEPTIDE-BINDING PROTEIN-RELATED"/>
    <property type="match status" value="1"/>
</dbReference>
<proteinExistence type="inferred from homology"/>
<comment type="subcellular location">
    <subcellularLocation>
        <location evidence="1">Cell envelope</location>
    </subcellularLocation>
</comment>
<evidence type="ECO:0000259" key="5">
    <source>
        <dbReference type="Pfam" id="PF00496"/>
    </source>
</evidence>
<evidence type="ECO:0000256" key="2">
    <source>
        <dbReference type="ARBA" id="ARBA00005695"/>
    </source>
</evidence>
<evidence type="ECO:0000256" key="3">
    <source>
        <dbReference type="ARBA" id="ARBA00022448"/>
    </source>
</evidence>
<evidence type="ECO:0000256" key="1">
    <source>
        <dbReference type="ARBA" id="ARBA00004196"/>
    </source>
</evidence>
<dbReference type="InterPro" id="IPR030678">
    <property type="entry name" value="Peptide/Ni-bd"/>
</dbReference>
<dbReference type="CDD" id="cd08512">
    <property type="entry name" value="PBP2_NikA_DppA_OppA_like_7"/>
    <property type="match status" value="1"/>
</dbReference>
<evidence type="ECO:0000256" key="4">
    <source>
        <dbReference type="ARBA" id="ARBA00022729"/>
    </source>
</evidence>
<dbReference type="RefSeq" id="WP_102653080.1">
    <property type="nucleotide sequence ID" value="NZ_PNRF01000017.1"/>
</dbReference>
<keyword evidence="4" id="KW-0732">Signal</keyword>
<keyword evidence="7" id="KW-1185">Reference proteome</keyword>
<dbReference type="OrthoDB" id="9801912at2"/>
<comment type="similarity">
    <text evidence="2">Belongs to the bacterial solute-binding protein 5 family.</text>
</comment>
<dbReference type="GO" id="GO:0030288">
    <property type="term" value="C:outer membrane-bounded periplasmic space"/>
    <property type="evidence" value="ECO:0007669"/>
    <property type="project" value="UniProtKB-ARBA"/>
</dbReference>
<dbReference type="SUPFAM" id="SSF53850">
    <property type="entry name" value="Periplasmic binding protein-like II"/>
    <property type="match status" value="1"/>
</dbReference>
<dbReference type="GO" id="GO:1904680">
    <property type="term" value="F:peptide transmembrane transporter activity"/>
    <property type="evidence" value="ECO:0007669"/>
    <property type="project" value="TreeGrafter"/>
</dbReference>
<protein>
    <submittedName>
        <fullName evidence="6">ABC transporter substrate-binding protein</fullName>
    </submittedName>
</protein>
<feature type="domain" description="Solute-binding protein family 5" evidence="5">
    <location>
        <begin position="89"/>
        <end position="455"/>
    </location>
</feature>
<dbReference type="InterPro" id="IPR039424">
    <property type="entry name" value="SBP_5"/>
</dbReference>
<dbReference type="Pfam" id="PF00496">
    <property type="entry name" value="SBP_bac_5"/>
    <property type="match status" value="1"/>
</dbReference>
<keyword evidence="3" id="KW-0813">Transport</keyword>
<dbReference type="PROSITE" id="PS51318">
    <property type="entry name" value="TAT"/>
    <property type="match status" value="1"/>
</dbReference>
<reference evidence="6 7" key="1">
    <citation type="submission" date="2018-01" db="EMBL/GenBank/DDBJ databases">
        <title>Halomonas endophytica sp. nov., isolated from storage liquid in the stems of Populus euphratica.</title>
        <authorList>
            <person name="Chen C."/>
        </authorList>
    </citation>
    <scope>NUCLEOTIDE SEQUENCE [LARGE SCALE GENOMIC DNA]</scope>
    <source>
        <strain evidence="6 7">MC28</strain>
    </source>
</reference>
<gene>
    <name evidence="6" type="ORF">C1H69_09050</name>
</gene>
<dbReference type="InterPro" id="IPR006311">
    <property type="entry name" value="TAT_signal"/>
</dbReference>
<sequence length="537" mass="60478">MNRREFLKGTSALTVGAVYLPFLKAMPAQANADETLVVVMGSTINSLDIHRSGTNRPSYQVAVNCYDRLLTFGTKTLDDGSLSYDYDNLQGELAESWEVSGDGRTLTFTLREATFWDGRPVTAQDVKWSFDRAVTLGGFPTTQMAAGSTTRPEQFEAVDERTFLIHLPHASKLTLPNLTTPIAIVINSELALEHATDDDPWATDYLHRNPAGSGAFMVERWEPGQQLVYRRNPDWASGELPGAERIILREVPSASTRRALLERGNIQLSQDVPPRDAMELDAHASVQVVSTPIENCLHVLCPNLAFEPFQDVRVRQAIAWAVPYEAILQNAAYDRGVPMWGGESSTPDDIQWPQPFPYHTNLDRARALLAESDYPDGFEVPLSFDLGQADWAESTALLIQEALGRIGITVTLDRIPGANWRTRALVDKQLPLHLENFGGWLNTPCYYFFWAYIEGNLFNSSNYHNEEVAQLVDETLFMAMDDPDYAPKIRRMIEIAFEEVPRIPLYQPALNVAMQPNLDGYTFWYHRQLDQRVLHGR</sequence>
<dbReference type="EMBL" id="PNRF01000017">
    <property type="protein sequence ID" value="PMR75771.1"/>
    <property type="molecule type" value="Genomic_DNA"/>
</dbReference>
<dbReference type="Gene3D" id="3.40.190.10">
    <property type="entry name" value="Periplasmic binding protein-like II"/>
    <property type="match status" value="1"/>
</dbReference>
<dbReference type="Proteomes" id="UP000235803">
    <property type="component" value="Unassembled WGS sequence"/>
</dbReference>
<dbReference type="GO" id="GO:0015833">
    <property type="term" value="P:peptide transport"/>
    <property type="evidence" value="ECO:0007669"/>
    <property type="project" value="TreeGrafter"/>
</dbReference>
<dbReference type="AlphaFoldDB" id="A0A2N7U5S7"/>
<dbReference type="GO" id="GO:0043190">
    <property type="term" value="C:ATP-binding cassette (ABC) transporter complex"/>
    <property type="evidence" value="ECO:0007669"/>
    <property type="project" value="InterPro"/>
</dbReference>
<evidence type="ECO:0000313" key="7">
    <source>
        <dbReference type="Proteomes" id="UP000235803"/>
    </source>
</evidence>
<comment type="caution">
    <text evidence="6">The sequence shown here is derived from an EMBL/GenBank/DDBJ whole genome shotgun (WGS) entry which is preliminary data.</text>
</comment>
<organism evidence="6 7">
    <name type="scientific">Billgrantia endophytica</name>
    <dbReference type="NCBI Taxonomy" id="2033802"/>
    <lineage>
        <taxon>Bacteria</taxon>
        <taxon>Pseudomonadati</taxon>
        <taxon>Pseudomonadota</taxon>
        <taxon>Gammaproteobacteria</taxon>
        <taxon>Oceanospirillales</taxon>
        <taxon>Halomonadaceae</taxon>
        <taxon>Billgrantia</taxon>
    </lineage>
</organism>
<dbReference type="Gene3D" id="3.10.105.10">
    <property type="entry name" value="Dipeptide-binding Protein, Domain 3"/>
    <property type="match status" value="1"/>
</dbReference>
<dbReference type="PANTHER" id="PTHR30290">
    <property type="entry name" value="PERIPLASMIC BINDING COMPONENT OF ABC TRANSPORTER"/>
    <property type="match status" value="1"/>
</dbReference>
<dbReference type="FunFam" id="3.90.76.10:FF:000007">
    <property type="entry name" value="Dipeptide ABC transporter periplasmic dipeptide-binding protein"/>
    <property type="match status" value="1"/>
</dbReference>
<evidence type="ECO:0000313" key="6">
    <source>
        <dbReference type="EMBL" id="PMR75771.1"/>
    </source>
</evidence>
<accession>A0A2N7U5S7</accession>
<dbReference type="InterPro" id="IPR000914">
    <property type="entry name" value="SBP_5_dom"/>
</dbReference>
<name>A0A2N7U5S7_9GAMM</name>